<dbReference type="PANTHER" id="PTHR43281">
    <property type="entry name" value="FARNESYL DIPHOSPHATE SYNTHASE"/>
    <property type="match status" value="1"/>
</dbReference>
<dbReference type="FunFam" id="1.10.600.10:FF:000001">
    <property type="entry name" value="Geranylgeranyl diphosphate synthase"/>
    <property type="match status" value="1"/>
</dbReference>
<dbReference type="Proteomes" id="UP001327560">
    <property type="component" value="Chromosome 6"/>
</dbReference>
<keyword evidence="3" id="KW-0479">Metal-binding</keyword>
<comment type="similarity">
    <text evidence="2 5">Belongs to the FPP/GGPP synthase family.</text>
</comment>
<evidence type="ECO:0000313" key="6">
    <source>
        <dbReference type="EMBL" id="WOL09727.1"/>
    </source>
</evidence>
<evidence type="ECO:0000256" key="4">
    <source>
        <dbReference type="ARBA" id="ARBA00022842"/>
    </source>
</evidence>
<keyword evidence="4" id="KW-0460">Magnesium</keyword>
<dbReference type="GO" id="GO:0004659">
    <property type="term" value="F:prenyltransferase activity"/>
    <property type="evidence" value="ECO:0007669"/>
    <property type="project" value="InterPro"/>
</dbReference>
<dbReference type="GO" id="GO:0046872">
    <property type="term" value="F:metal ion binding"/>
    <property type="evidence" value="ECO:0007669"/>
    <property type="project" value="UniProtKB-KW"/>
</dbReference>
<evidence type="ECO:0000256" key="3">
    <source>
        <dbReference type="ARBA" id="ARBA00022723"/>
    </source>
</evidence>
<evidence type="ECO:0000313" key="7">
    <source>
        <dbReference type="Proteomes" id="UP001327560"/>
    </source>
</evidence>
<dbReference type="InterPro" id="IPR000092">
    <property type="entry name" value="Polyprenyl_synt"/>
</dbReference>
<dbReference type="Gene3D" id="1.10.600.10">
    <property type="entry name" value="Farnesyl Diphosphate Synthase"/>
    <property type="match status" value="1"/>
</dbReference>
<proteinExistence type="inferred from homology"/>
<dbReference type="InterPro" id="IPR008949">
    <property type="entry name" value="Isoprenoid_synthase_dom_sf"/>
</dbReference>
<dbReference type="PROSITE" id="PS00723">
    <property type="entry name" value="POLYPRENYL_SYNTHASE_1"/>
    <property type="match status" value="1"/>
</dbReference>
<dbReference type="AlphaFoldDB" id="A0AAQ3KL32"/>
<dbReference type="Pfam" id="PF00348">
    <property type="entry name" value="polyprenyl_synt"/>
    <property type="match status" value="1"/>
</dbReference>
<accession>A0AAQ3KL32</accession>
<dbReference type="SUPFAM" id="SSF48576">
    <property type="entry name" value="Terpenoid synthases"/>
    <property type="match status" value="1"/>
</dbReference>
<reference evidence="6 7" key="1">
    <citation type="submission" date="2023-10" db="EMBL/GenBank/DDBJ databases">
        <title>Chromosome-scale genome assembly provides insights into flower coloration mechanisms of Canna indica.</title>
        <authorList>
            <person name="Li C."/>
        </authorList>
    </citation>
    <scope>NUCLEOTIDE SEQUENCE [LARGE SCALE GENOMIC DNA]</scope>
    <source>
        <tissue evidence="6">Flower</tissue>
    </source>
</reference>
<gene>
    <name evidence="6" type="ORF">Cni_G18480</name>
</gene>
<dbReference type="EMBL" id="CP136895">
    <property type="protein sequence ID" value="WOL09727.1"/>
    <property type="molecule type" value="Genomic_DNA"/>
</dbReference>
<dbReference type="CDD" id="cd00685">
    <property type="entry name" value="Trans_IPPS_HT"/>
    <property type="match status" value="1"/>
</dbReference>
<comment type="cofactor">
    <cofactor evidence="1">
        <name>Mg(2+)</name>
        <dbReference type="ChEBI" id="CHEBI:18420"/>
    </cofactor>
</comment>
<dbReference type="SFLD" id="SFLDS00005">
    <property type="entry name" value="Isoprenoid_Synthase_Type_I"/>
    <property type="match status" value="1"/>
</dbReference>
<evidence type="ECO:0000256" key="5">
    <source>
        <dbReference type="RuleBase" id="RU004466"/>
    </source>
</evidence>
<dbReference type="GO" id="GO:0005737">
    <property type="term" value="C:cytoplasm"/>
    <property type="evidence" value="ECO:0007669"/>
    <property type="project" value="UniProtKB-ARBA"/>
</dbReference>
<dbReference type="InterPro" id="IPR033749">
    <property type="entry name" value="Polyprenyl_synt_CS"/>
</dbReference>
<sequence length="365" mass="38343">MAFSASASASASSSLFFFSPKLSIPKMPPTSLVFPKSHPVSLPVRCSSPAASSPAAAFDLRGYWTSLISEIETALDVAIPVRFPQRIHQAMRHAVLSGSAKRAPPVMCVAACELVGGHRSAAFPAACALEMVHAASLVHDDLPCMDAADLRRGRPSTHALFGVGMAVLAGDALFPLAFQHIVTCTPSPDPVPPSAVPRVLTEIARAVGSTGMAAGQFLDLSGATAASEEEVLVVLEKKFGEMAECSAVCGGLLGGASDDEVEALRRYGRAVGVLYQLVDDVIMESNGGAGKMRSNASVVRAVGMDRALEMVEVIRAKAKKELENFRDKYGNKVLPLYSFVDYAVERGFEFEVEGAANGGNVDGNS</sequence>
<evidence type="ECO:0000256" key="1">
    <source>
        <dbReference type="ARBA" id="ARBA00001946"/>
    </source>
</evidence>
<keyword evidence="7" id="KW-1185">Reference proteome</keyword>
<protein>
    <submittedName>
        <fullName evidence="6">Uncharacterized protein</fullName>
    </submittedName>
</protein>
<dbReference type="PANTHER" id="PTHR43281:SF5">
    <property type="entry name" value="HETERODIMERIC GERANYLGERANYL PYROPHOSPHATE SYNTHASE SMALL SUBUNIT, CHLOROPLASTIC"/>
    <property type="match status" value="1"/>
</dbReference>
<keyword evidence="5" id="KW-0808">Transferase</keyword>
<evidence type="ECO:0000256" key="2">
    <source>
        <dbReference type="ARBA" id="ARBA00006706"/>
    </source>
</evidence>
<organism evidence="6 7">
    <name type="scientific">Canna indica</name>
    <name type="common">Indian-shot</name>
    <dbReference type="NCBI Taxonomy" id="4628"/>
    <lineage>
        <taxon>Eukaryota</taxon>
        <taxon>Viridiplantae</taxon>
        <taxon>Streptophyta</taxon>
        <taxon>Embryophyta</taxon>
        <taxon>Tracheophyta</taxon>
        <taxon>Spermatophyta</taxon>
        <taxon>Magnoliopsida</taxon>
        <taxon>Liliopsida</taxon>
        <taxon>Zingiberales</taxon>
        <taxon>Cannaceae</taxon>
        <taxon>Canna</taxon>
    </lineage>
</organism>
<dbReference type="GO" id="GO:0008299">
    <property type="term" value="P:isoprenoid biosynthetic process"/>
    <property type="evidence" value="ECO:0007669"/>
    <property type="project" value="InterPro"/>
</dbReference>
<name>A0AAQ3KL32_9LILI</name>